<dbReference type="InterPro" id="IPR035897">
    <property type="entry name" value="Toll_tir_struct_dom_sf"/>
</dbReference>
<dbReference type="FunFam" id="3.40.50.10140:FF:000007">
    <property type="entry name" value="Disease resistance protein (TIR-NBS-LRR class)"/>
    <property type="match status" value="1"/>
</dbReference>
<dbReference type="SUPFAM" id="SSF52200">
    <property type="entry name" value="Toll/Interleukin receptor TIR domain"/>
    <property type="match status" value="1"/>
</dbReference>
<reference evidence="7" key="3">
    <citation type="submission" date="2018-07" db="EMBL/GenBank/DDBJ databases">
        <title>WGS assembly of Glycine max.</title>
        <authorList>
            <person name="Schmutz J."/>
            <person name="Cannon S."/>
            <person name="Schlueter J."/>
            <person name="Ma J."/>
            <person name="Mitros T."/>
            <person name="Nelson W."/>
            <person name="Hyten D."/>
            <person name="Song Q."/>
            <person name="Thelen J."/>
            <person name="Cheng J."/>
            <person name="Xu D."/>
            <person name="Hellsten U."/>
            <person name="May G."/>
            <person name="Yu Y."/>
            <person name="Sakurai T."/>
            <person name="Umezawa T."/>
            <person name="Bhattacharyya M."/>
            <person name="Sandhu D."/>
            <person name="Valliyodan B."/>
            <person name="Lindquist E."/>
            <person name="Peto M."/>
            <person name="Grant D."/>
            <person name="Shu S."/>
            <person name="Goodstein D."/>
            <person name="Barry K."/>
            <person name="Futrell-Griggs M."/>
            <person name="Abernathy B."/>
            <person name="Du J."/>
            <person name="Tian Z."/>
            <person name="Zhu L."/>
            <person name="Gill N."/>
            <person name="Joshi T."/>
            <person name="Libault M."/>
            <person name="Sethuraman A."/>
            <person name="Zhang X."/>
            <person name="Shinozaki K."/>
            <person name="Nguyen H."/>
            <person name="Wing R."/>
            <person name="Cregan P."/>
            <person name="Specht J."/>
            <person name="Grimwood J."/>
            <person name="Rokhsar D."/>
            <person name="Stacey G."/>
            <person name="Shoemaker R."/>
            <person name="Jackson S."/>
        </authorList>
    </citation>
    <scope>NUCLEOTIDE SEQUENCE</scope>
    <source>
        <tissue evidence="7">Callus</tissue>
    </source>
</reference>
<evidence type="ECO:0000256" key="5">
    <source>
        <dbReference type="SAM" id="Phobius"/>
    </source>
</evidence>
<dbReference type="PRINTS" id="PR00364">
    <property type="entry name" value="DISEASERSIST"/>
</dbReference>
<proteinExistence type="predicted"/>
<evidence type="ECO:0000313" key="8">
    <source>
        <dbReference type="EnsemblPlants" id="KRG93990"/>
    </source>
</evidence>
<gene>
    <name evidence="8" type="primary">KR1</name>
    <name evidence="7" type="ORF">GLYMA_19G054900</name>
</gene>
<dbReference type="Gene3D" id="3.40.50.10140">
    <property type="entry name" value="Toll/interleukin-1 receptor homology (TIR) domain"/>
    <property type="match status" value="1"/>
</dbReference>
<dbReference type="GO" id="GO:0043531">
    <property type="term" value="F:ADP binding"/>
    <property type="evidence" value="ECO:0007669"/>
    <property type="project" value="InterPro"/>
</dbReference>
<keyword evidence="4" id="KW-0520">NAD</keyword>
<evidence type="ECO:0000313" key="9">
    <source>
        <dbReference type="Proteomes" id="UP000008827"/>
    </source>
</evidence>
<dbReference type="Gene3D" id="3.80.10.10">
    <property type="entry name" value="Ribonuclease Inhibitor"/>
    <property type="match status" value="1"/>
</dbReference>
<keyword evidence="5" id="KW-0472">Membrane</keyword>
<dbReference type="Gramene" id="KRG93990">
    <property type="protein sequence ID" value="KRG93990"/>
    <property type="gene ID" value="GLYMA_19G054900"/>
</dbReference>
<dbReference type="EMBL" id="CM000852">
    <property type="protein sequence ID" value="KRG93990.1"/>
    <property type="molecule type" value="Genomic_DNA"/>
</dbReference>
<feature type="transmembrane region" description="Helical" evidence="5">
    <location>
        <begin position="969"/>
        <end position="987"/>
    </location>
</feature>
<evidence type="ECO:0000256" key="4">
    <source>
        <dbReference type="ARBA" id="ARBA00023027"/>
    </source>
</evidence>
<dbReference type="InterPro" id="IPR058192">
    <property type="entry name" value="WHD_ROQ1-like"/>
</dbReference>
<dbReference type="Pfam" id="PF01582">
    <property type="entry name" value="TIR"/>
    <property type="match status" value="1"/>
</dbReference>
<evidence type="ECO:0000256" key="3">
    <source>
        <dbReference type="ARBA" id="ARBA00022821"/>
    </source>
</evidence>
<name>A0A0R0EIM0_SOYBN</name>
<dbReference type="Pfam" id="PF00931">
    <property type="entry name" value="NB-ARC"/>
    <property type="match status" value="1"/>
</dbReference>
<keyword evidence="3" id="KW-0611">Plant defense</keyword>
<dbReference type="EnsemblPlants" id="KRG93990">
    <property type="protein sequence ID" value="KRG93990"/>
    <property type="gene ID" value="GLYMA_19G054900"/>
</dbReference>
<dbReference type="InterPro" id="IPR044974">
    <property type="entry name" value="Disease_R_plants"/>
</dbReference>
<evidence type="ECO:0000313" key="7">
    <source>
        <dbReference type="EMBL" id="KRG93990.1"/>
    </source>
</evidence>
<dbReference type="InterPro" id="IPR036390">
    <property type="entry name" value="WH_DNA-bd_sf"/>
</dbReference>
<dbReference type="InterPro" id="IPR000157">
    <property type="entry name" value="TIR_dom"/>
</dbReference>
<accession>A0A0R0EIM0</accession>
<dbReference type="AlphaFoldDB" id="A0A0R0EIM0"/>
<dbReference type="PANTHER" id="PTHR11017">
    <property type="entry name" value="LEUCINE-RICH REPEAT-CONTAINING PROTEIN"/>
    <property type="match status" value="1"/>
</dbReference>
<dbReference type="GO" id="GO:0006952">
    <property type="term" value="P:defense response"/>
    <property type="evidence" value="ECO:0007669"/>
    <property type="project" value="UniProtKB-KW"/>
</dbReference>
<dbReference type="SMART" id="SM00255">
    <property type="entry name" value="TIR"/>
    <property type="match status" value="1"/>
</dbReference>
<dbReference type="PANTHER" id="PTHR11017:SF431">
    <property type="entry name" value="ADP-RIBOSYL CYCLASE_CYCLIC ADP-RIBOSE HYDROLASE"/>
    <property type="match status" value="1"/>
</dbReference>
<keyword evidence="2" id="KW-0677">Repeat</keyword>
<reference evidence="8" key="2">
    <citation type="submission" date="2018-02" db="UniProtKB">
        <authorList>
            <consortium name="EnsemblPlants"/>
        </authorList>
    </citation>
    <scope>IDENTIFICATION</scope>
    <source>
        <strain evidence="8">Williams 82</strain>
    </source>
</reference>
<dbReference type="SUPFAM" id="SSF52540">
    <property type="entry name" value="P-loop containing nucleoside triphosphate hydrolases"/>
    <property type="match status" value="1"/>
</dbReference>
<dbReference type="InterPro" id="IPR027417">
    <property type="entry name" value="P-loop_NTPase"/>
</dbReference>
<evidence type="ECO:0000256" key="1">
    <source>
        <dbReference type="ARBA" id="ARBA00022614"/>
    </source>
</evidence>
<sequence>MAKQSSSSSFSYRFSNDVFLSFRGEDTRRGFTGNLYKALSDRGIHTFMDDKKIPRGDQITSGLEKAIEESRIFIIVLSENYASSSFCLNELDYILKFIKGKGILILPVFYKVDPSDVRNHTGSFGKALTNHEKKFKSTNDMEKLETWKMALNKVANLSGYHHFKHGEEYEYEFIQRIVELVSKKIDRAPLHVADYPVGLESRIQEVKALLDVGSDDVVHMLGIHGLGGVGKTTLAAAVYNSIADHFEALCFLQNVRETSKKHGLQHLQRNLLSETAGEDKLIGVKQGISIIEHRLRQKKVLLILDDVDKREQLQALAGRPDLFGPGSRVIITTRDKQLLACHGVERTYEVNELNEEYALELLNWKAFKLGKVDPFYKDVLNRAATYASGLPLALEVIGSNLSGKNIEQWISALDRYKRIPNKEIQEILKVSYDALEEDEQSVFLDIACCFKKYDLAEIQDILHAHHGHCMKHHIGVLVEKSLIKISLNGYVTLHDLIEDMGKEIVRKESPQEPGKRSRLWLPTDIVQVLEENKGTSHIGIICMNFYSSFEEVEIQWDGDAFKKMKNLKTLIIRSGHFSKGPKHFPKSLRVLEWWRYPSHYFPYDFQMEKLAIFNLPDCGFTSRELAAMLKKTNGCTGIFLSNICPMRESPELINVIGVGWEGCLFRKEDEGAENVSLTTSSNVQFLDLRNCNLSDDFFRIALPCFANVMRLNLSRNNFTVIPECIKECRFLTMLDLNYCERLREIRGIPPNLKYFYAEECLSLTSSCRSMLLSQELHEAGRTFFYLPGAKIPEWFDFQTSEFPISFWFRNKFPAIAICHIIKRVAEFSSSRGWTFRPNIRTKVIINGNANLFNSVVLGSDCTCLFDLRGERVTDNLDEALLENEWNHAEVTCPGFTFTFAPTFIKTGLHVLKQESNMEDIRFSDPCRKTKLDNDFNSSKPKNQRWVGNDVAKTQVVQQQQLMGSFLSRMWHWALVFLISFLVFLISCRRNNQ</sequence>
<dbReference type="Pfam" id="PF23286">
    <property type="entry name" value="LRR_13"/>
    <property type="match status" value="1"/>
</dbReference>
<keyword evidence="5" id="KW-0812">Transmembrane</keyword>
<reference evidence="7 8" key="1">
    <citation type="journal article" date="2010" name="Nature">
        <title>Genome sequence of the palaeopolyploid soybean.</title>
        <authorList>
            <person name="Schmutz J."/>
            <person name="Cannon S.B."/>
            <person name="Schlueter J."/>
            <person name="Ma J."/>
            <person name="Mitros T."/>
            <person name="Nelson W."/>
            <person name="Hyten D.L."/>
            <person name="Song Q."/>
            <person name="Thelen J.J."/>
            <person name="Cheng J."/>
            <person name="Xu D."/>
            <person name="Hellsten U."/>
            <person name="May G.D."/>
            <person name="Yu Y."/>
            <person name="Sakurai T."/>
            <person name="Umezawa T."/>
            <person name="Bhattacharyya M.K."/>
            <person name="Sandhu D."/>
            <person name="Valliyodan B."/>
            <person name="Lindquist E."/>
            <person name="Peto M."/>
            <person name="Grant D."/>
            <person name="Shu S."/>
            <person name="Goodstein D."/>
            <person name="Barry K."/>
            <person name="Futrell-Griggs M."/>
            <person name="Abernathy B."/>
            <person name="Du J."/>
            <person name="Tian Z."/>
            <person name="Zhu L."/>
            <person name="Gill N."/>
            <person name="Joshi T."/>
            <person name="Libault M."/>
            <person name="Sethuraman A."/>
            <person name="Zhang X.-C."/>
            <person name="Shinozaki K."/>
            <person name="Nguyen H.T."/>
            <person name="Wing R.A."/>
            <person name="Cregan P."/>
            <person name="Specht J."/>
            <person name="Grimwood J."/>
            <person name="Rokhsar D."/>
            <person name="Stacey G."/>
            <person name="Shoemaker R.C."/>
            <person name="Jackson S.A."/>
        </authorList>
    </citation>
    <scope>NUCLEOTIDE SEQUENCE [LARGE SCALE GENOMIC DNA]</scope>
    <source>
        <strain evidence="8">cv. Williams 82</strain>
        <tissue evidence="7">Callus</tissue>
    </source>
</reference>
<keyword evidence="9" id="KW-1185">Reference proteome</keyword>
<feature type="domain" description="TIR" evidence="6">
    <location>
        <begin position="14"/>
        <end position="185"/>
    </location>
</feature>
<dbReference type="SUPFAM" id="SSF46785">
    <property type="entry name" value="Winged helix' DNA-binding domain"/>
    <property type="match status" value="1"/>
</dbReference>
<dbReference type="Gene3D" id="1.10.8.430">
    <property type="entry name" value="Helical domain of apoptotic protease-activating factors"/>
    <property type="match status" value="1"/>
</dbReference>
<evidence type="ECO:0000256" key="2">
    <source>
        <dbReference type="ARBA" id="ARBA00022737"/>
    </source>
</evidence>
<dbReference type="Proteomes" id="UP000008827">
    <property type="component" value="Chromosome 19"/>
</dbReference>
<dbReference type="InterPro" id="IPR002182">
    <property type="entry name" value="NB-ARC"/>
</dbReference>
<evidence type="ECO:0000259" key="6">
    <source>
        <dbReference type="PROSITE" id="PS50104"/>
    </source>
</evidence>
<dbReference type="ExpressionAtlas" id="A0A0R0EIM0">
    <property type="expression patterns" value="baseline and differential"/>
</dbReference>
<dbReference type="SUPFAM" id="SSF52047">
    <property type="entry name" value="RNI-like"/>
    <property type="match status" value="1"/>
</dbReference>
<dbReference type="InterPro" id="IPR042197">
    <property type="entry name" value="Apaf_helical"/>
</dbReference>
<protein>
    <submittedName>
        <fullName evidence="8">Resistance protein KR1</fullName>
    </submittedName>
</protein>
<dbReference type="SMR" id="A0A0R0EIM0"/>
<dbReference type="PROSITE" id="PS50104">
    <property type="entry name" value="TIR"/>
    <property type="match status" value="1"/>
</dbReference>
<dbReference type="GO" id="GO:0007165">
    <property type="term" value="P:signal transduction"/>
    <property type="evidence" value="ECO:0007669"/>
    <property type="project" value="InterPro"/>
</dbReference>
<dbReference type="Pfam" id="PF23282">
    <property type="entry name" value="WHD_ROQ1"/>
    <property type="match status" value="1"/>
</dbReference>
<keyword evidence="5" id="KW-1133">Transmembrane helix</keyword>
<dbReference type="Gene3D" id="3.40.50.300">
    <property type="entry name" value="P-loop containing nucleotide triphosphate hydrolases"/>
    <property type="match status" value="1"/>
</dbReference>
<organism evidence="7">
    <name type="scientific">Glycine max</name>
    <name type="common">Soybean</name>
    <name type="synonym">Glycine hispida</name>
    <dbReference type="NCBI Taxonomy" id="3847"/>
    <lineage>
        <taxon>Eukaryota</taxon>
        <taxon>Viridiplantae</taxon>
        <taxon>Streptophyta</taxon>
        <taxon>Embryophyta</taxon>
        <taxon>Tracheophyta</taxon>
        <taxon>Spermatophyta</taxon>
        <taxon>Magnoliopsida</taxon>
        <taxon>eudicotyledons</taxon>
        <taxon>Gunneridae</taxon>
        <taxon>Pentapetalae</taxon>
        <taxon>rosids</taxon>
        <taxon>fabids</taxon>
        <taxon>Fabales</taxon>
        <taxon>Fabaceae</taxon>
        <taxon>Papilionoideae</taxon>
        <taxon>50 kb inversion clade</taxon>
        <taxon>NPAAA clade</taxon>
        <taxon>indigoferoid/millettioid clade</taxon>
        <taxon>Phaseoleae</taxon>
        <taxon>Glycine</taxon>
        <taxon>Glycine subgen. Soja</taxon>
    </lineage>
</organism>
<keyword evidence="1" id="KW-0433">Leucine-rich repeat</keyword>
<dbReference type="InterPro" id="IPR058546">
    <property type="entry name" value="RPS4B/Roq1-like_LRR"/>
</dbReference>
<dbReference type="InterPro" id="IPR032675">
    <property type="entry name" value="LRR_dom_sf"/>
</dbReference>